<dbReference type="Proteomes" id="UP000708208">
    <property type="component" value="Unassembled WGS sequence"/>
</dbReference>
<accession>A0A8J2PAK9</accession>
<feature type="region of interest" description="Disordered" evidence="1">
    <location>
        <begin position="31"/>
        <end position="88"/>
    </location>
</feature>
<organism evidence="2 3">
    <name type="scientific">Allacma fusca</name>
    <dbReference type="NCBI Taxonomy" id="39272"/>
    <lineage>
        <taxon>Eukaryota</taxon>
        <taxon>Metazoa</taxon>
        <taxon>Ecdysozoa</taxon>
        <taxon>Arthropoda</taxon>
        <taxon>Hexapoda</taxon>
        <taxon>Collembola</taxon>
        <taxon>Symphypleona</taxon>
        <taxon>Sminthuridae</taxon>
        <taxon>Allacma</taxon>
    </lineage>
</organism>
<dbReference type="AlphaFoldDB" id="A0A8J2PAK9"/>
<proteinExistence type="predicted"/>
<keyword evidence="3" id="KW-1185">Reference proteome</keyword>
<reference evidence="2" key="1">
    <citation type="submission" date="2021-06" db="EMBL/GenBank/DDBJ databases">
        <authorList>
            <person name="Hodson N. C."/>
            <person name="Mongue J. A."/>
            <person name="Jaron S. K."/>
        </authorList>
    </citation>
    <scope>NUCLEOTIDE SEQUENCE</scope>
</reference>
<feature type="compositionally biased region" description="Basic and acidic residues" evidence="1">
    <location>
        <begin position="40"/>
        <end position="54"/>
    </location>
</feature>
<evidence type="ECO:0000256" key="1">
    <source>
        <dbReference type="SAM" id="MobiDB-lite"/>
    </source>
</evidence>
<evidence type="ECO:0000313" key="2">
    <source>
        <dbReference type="EMBL" id="CAG7821156.1"/>
    </source>
</evidence>
<name>A0A8J2PAK9_9HEXA</name>
<gene>
    <name evidence="2" type="ORF">AFUS01_LOCUS31509</name>
</gene>
<protein>
    <submittedName>
        <fullName evidence="2">Uncharacterized protein</fullName>
    </submittedName>
</protein>
<evidence type="ECO:0000313" key="3">
    <source>
        <dbReference type="Proteomes" id="UP000708208"/>
    </source>
</evidence>
<comment type="caution">
    <text evidence="2">The sequence shown here is derived from an EMBL/GenBank/DDBJ whole genome shotgun (WGS) entry which is preliminary data.</text>
</comment>
<dbReference type="EMBL" id="CAJVCH010501881">
    <property type="protein sequence ID" value="CAG7821156.1"/>
    <property type="molecule type" value="Genomic_DNA"/>
</dbReference>
<sequence length="88" mass="9811">MLVLAFLWRGNQEKVKTKILDAIVRDTESVMPGTLGGSLVREKRQEPEGEREGNPKSGRSWKRDVDQRGSNNCPCKADAMGKCVEHGK</sequence>